<evidence type="ECO:0000256" key="1">
    <source>
        <dbReference type="ARBA" id="ARBA00005250"/>
    </source>
</evidence>
<dbReference type="PROSITE" id="PS51318">
    <property type="entry name" value="TAT"/>
    <property type="match status" value="1"/>
</dbReference>
<dbReference type="EMBL" id="CP014646">
    <property type="protein sequence ID" value="AMO37770.1"/>
    <property type="molecule type" value="Genomic_DNA"/>
</dbReference>
<evidence type="ECO:0000313" key="4">
    <source>
        <dbReference type="Proteomes" id="UP000036902"/>
    </source>
</evidence>
<dbReference type="Proteomes" id="UP000036902">
    <property type="component" value="Chromosome"/>
</dbReference>
<proteinExistence type="inferred from homology"/>
<keyword evidence="3" id="KW-0378">Hydrolase</keyword>
<dbReference type="CDD" id="cd16282">
    <property type="entry name" value="metallo-hydrolase-like_MBL-fold"/>
    <property type="match status" value="1"/>
</dbReference>
<dbReference type="Gene3D" id="3.60.15.10">
    <property type="entry name" value="Ribonuclease Z/Hydroxyacylglutathione hydrolase-like"/>
    <property type="match status" value="1"/>
</dbReference>
<dbReference type="RefSeq" id="WP_048706671.1">
    <property type="nucleotide sequence ID" value="NZ_CP014646.1"/>
</dbReference>
<dbReference type="SMART" id="SM00849">
    <property type="entry name" value="Lactamase_B"/>
    <property type="match status" value="1"/>
</dbReference>
<dbReference type="PANTHER" id="PTHR42951:SF4">
    <property type="entry name" value="ACYL-COENZYME A THIOESTERASE MBLAC2"/>
    <property type="match status" value="1"/>
</dbReference>
<dbReference type="InterPro" id="IPR050855">
    <property type="entry name" value="NDM-1-like"/>
</dbReference>
<organism evidence="3 4">
    <name type="scientific">Thauera humireducens</name>
    <dbReference type="NCBI Taxonomy" id="1134435"/>
    <lineage>
        <taxon>Bacteria</taxon>
        <taxon>Pseudomonadati</taxon>
        <taxon>Pseudomonadota</taxon>
        <taxon>Betaproteobacteria</taxon>
        <taxon>Rhodocyclales</taxon>
        <taxon>Zoogloeaceae</taxon>
        <taxon>Thauera</taxon>
    </lineage>
</organism>
<dbReference type="PANTHER" id="PTHR42951">
    <property type="entry name" value="METALLO-BETA-LACTAMASE DOMAIN-CONTAINING"/>
    <property type="match status" value="1"/>
</dbReference>
<name>A0A127K727_9RHOO</name>
<reference evidence="4" key="1">
    <citation type="submission" date="2016-03" db="EMBL/GenBank/DDBJ databases">
        <authorList>
            <person name="Ma C."/>
            <person name="Zhou S."/>
            <person name="Yang G."/>
        </authorList>
    </citation>
    <scope>NUCLEOTIDE SEQUENCE [LARGE SCALE GENOMIC DNA]</scope>
    <source>
        <strain evidence="4">SgZ-1</strain>
    </source>
</reference>
<dbReference type="GO" id="GO:0016787">
    <property type="term" value="F:hydrolase activity"/>
    <property type="evidence" value="ECO:0007669"/>
    <property type="project" value="UniProtKB-KW"/>
</dbReference>
<dbReference type="InterPro" id="IPR036866">
    <property type="entry name" value="RibonucZ/Hydroxyglut_hydro"/>
</dbReference>
<dbReference type="KEGG" id="thu:AC731_012990"/>
<dbReference type="GO" id="GO:0017001">
    <property type="term" value="P:antibiotic catabolic process"/>
    <property type="evidence" value="ECO:0007669"/>
    <property type="project" value="UniProtKB-ARBA"/>
</dbReference>
<gene>
    <name evidence="3" type="ORF">AC731_012990</name>
</gene>
<evidence type="ECO:0000259" key="2">
    <source>
        <dbReference type="SMART" id="SM00849"/>
    </source>
</evidence>
<comment type="similarity">
    <text evidence="1">Belongs to the metallo-beta-lactamase superfamily. Class-B beta-lactamase family.</text>
</comment>
<dbReference type="InterPro" id="IPR006311">
    <property type="entry name" value="TAT_signal"/>
</dbReference>
<protein>
    <submittedName>
        <fullName evidence="3">MBL fold metallo-hydrolase</fullName>
    </submittedName>
</protein>
<evidence type="ECO:0000313" key="3">
    <source>
        <dbReference type="EMBL" id="AMO37770.1"/>
    </source>
</evidence>
<accession>A0A127K727</accession>
<sequence>MRTPSPPSNPHPAAATVSRRRFLQMGLAGAAGVGLAANWADLSAFAADLHDFIRGPAVPDIAPQRLSEHVWMIWSKDGFPTPENQGMMSNITFVVTQKGVVMLDPGGSVQIGEMALRMIRTVTDKPVVAIFNSHYHGDHWLANHAFEDAFGKDLPIYAHPVTKKEIEGVQGSMWHSLMERWTNQATAGTRIVAPNHTVEHGATFDYGDVTLRIHHYGVAHTPGDICIEVVQDALTHVGDIAMDRRIANMDDGSYVGTFRFYDALEKNAPSKIWVPGHGHASAEVLKWNRALFEGIYENCVKAVEDGRDMASARAAVLKDPRVAGKAADTAGFDANIGKYVSLAYLEAEKEAF</sequence>
<dbReference type="AlphaFoldDB" id="A0A127K727"/>
<dbReference type="SUPFAM" id="SSF56281">
    <property type="entry name" value="Metallo-hydrolase/oxidoreductase"/>
    <property type="match status" value="1"/>
</dbReference>
<dbReference type="STRING" id="1134435.AC731_012990"/>
<keyword evidence="4" id="KW-1185">Reference proteome</keyword>
<feature type="domain" description="Metallo-beta-lactamase" evidence="2">
    <location>
        <begin position="88"/>
        <end position="277"/>
    </location>
</feature>
<dbReference type="Pfam" id="PF00753">
    <property type="entry name" value="Lactamase_B"/>
    <property type="match status" value="1"/>
</dbReference>
<dbReference type="InterPro" id="IPR001279">
    <property type="entry name" value="Metallo-B-lactamas"/>
</dbReference>